<reference evidence="2" key="1">
    <citation type="journal article" date="2021" name="PeerJ">
        <title>Extensive microbial diversity within the chicken gut microbiome revealed by metagenomics and culture.</title>
        <authorList>
            <person name="Gilroy R."/>
            <person name="Ravi A."/>
            <person name="Getino M."/>
            <person name="Pursley I."/>
            <person name="Horton D.L."/>
            <person name="Alikhan N.F."/>
            <person name="Baker D."/>
            <person name="Gharbi K."/>
            <person name="Hall N."/>
            <person name="Watson M."/>
            <person name="Adriaenssens E.M."/>
            <person name="Foster-Nyarko E."/>
            <person name="Jarju S."/>
            <person name="Secka A."/>
            <person name="Antonio M."/>
            <person name="Oren A."/>
            <person name="Chaudhuri R.R."/>
            <person name="La Ragione R."/>
            <person name="Hildebrand F."/>
            <person name="Pallen M.J."/>
        </authorList>
    </citation>
    <scope>NUCLEOTIDE SEQUENCE</scope>
    <source>
        <strain evidence="2">2189</strain>
    </source>
</reference>
<feature type="transmembrane region" description="Helical" evidence="1">
    <location>
        <begin position="22"/>
        <end position="49"/>
    </location>
</feature>
<keyword evidence="1" id="KW-0812">Transmembrane</keyword>
<proteinExistence type="predicted"/>
<name>A0A9D1W1H9_9FIRM</name>
<protein>
    <submittedName>
        <fullName evidence="2">Uncharacterized protein</fullName>
    </submittedName>
</protein>
<dbReference type="AlphaFoldDB" id="A0A9D1W1H9"/>
<evidence type="ECO:0000313" key="2">
    <source>
        <dbReference type="EMBL" id="HIX50879.1"/>
    </source>
</evidence>
<organism evidence="2 3">
    <name type="scientific">Candidatus Borkfalkia faecavium</name>
    <dbReference type="NCBI Taxonomy" id="2838508"/>
    <lineage>
        <taxon>Bacteria</taxon>
        <taxon>Bacillati</taxon>
        <taxon>Bacillota</taxon>
        <taxon>Clostridia</taxon>
        <taxon>Christensenellales</taxon>
        <taxon>Christensenellaceae</taxon>
        <taxon>Candidatus Borkfalkia</taxon>
    </lineage>
</organism>
<reference evidence="2" key="2">
    <citation type="submission" date="2021-04" db="EMBL/GenBank/DDBJ databases">
        <authorList>
            <person name="Gilroy R."/>
        </authorList>
    </citation>
    <scope>NUCLEOTIDE SEQUENCE</scope>
    <source>
        <strain evidence="2">2189</strain>
    </source>
</reference>
<gene>
    <name evidence="2" type="ORF">H9851_06330</name>
</gene>
<evidence type="ECO:0000256" key="1">
    <source>
        <dbReference type="SAM" id="Phobius"/>
    </source>
</evidence>
<dbReference type="Proteomes" id="UP000886847">
    <property type="component" value="Unassembled WGS sequence"/>
</dbReference>
<accession>A0A9D1W1H9</accession>
<comment type="caution">
    <text evidence="2">The sequence shown here is derived from an EMBL/GenBank/DDBJ whole genome shotgun (WGS) entry which is preliminary data.</text>
</comment>
<keyword evidence="1" id="KW-0472">Membrane</keyword>
<dbReference type="EMBL" id="DXEW01000030">
    <property type="protein sequence ID" value="HIX50879.1"/>
    <property type="molecule type" value="Genomic_DNA"/>
</dbReference>
<sequence length="207" mass="23547">MQDIFYEESVSQHDEAPARRRYILFTVFGVLCAAMAAFSLFTIAMTLVMPSPSDDGWTDEAVRSMWLGMIPWAIALAVMTAGAAVMLVKRHSFYVSYDYTFVSGELRIGKVFHGRKRKPLYAVGSDRLILMGRYDSATYRKSKASPDVKEDILTPNPQPGEGKEFFYILAVTNVGKRLLVLECRIELLSNILRWTRKNILESEFNQK</sequence>
<evidence type="ECO:0000313" key="3">
    <source>
        <dbReference type="Proteomes" id="UP000886847"/>
    </source>
</evidence>
<keyword evidence="1" id="KW-1133">Transmembrane helix</keyword>
<feature type="transmembrane region" description="Helical" evidence="1">
    <location>
        <begin position="69"/>
        <end position="88"/>
    </location>
</feature>